<keyword evidence="7" id="KW-1185">Reference proteome</keyword>
<feature type="domain" description="OmpR/PhoB-type" evidence="5">
    <location>
        <begin position="97"/>
        <end position="193"/>
    </location>
</feature>
<protein>
    <recommendedName>
        <fullName evidence="5">OmpR/PhoB-type domain-containing protein</fullName>
    </recommendedName>
</protein>
<organism evidence="6 7">
    <name type="scientific">Sutcliffiella rhizosphaerae</name>
    <dbReference type="NCBI Taxonomy" id="2880967"/>
    <lineage>
        <taxon>Bacteria</taxon>
        <taxon>Bacillati</taxon>
        <taxon>Bacillota</taxon>
        <taxon>Bacilli</taxon>
        <taxon>Bacillales</taxon>
        <taxon>Bacillaceae</taxon>
        <taxon>Sutcliffiella</taxon>
    </lineage>
</organism>
<dbReference type="Gene3D" id="1.10.10.10">
    <property type="entry name" value="Winged helix-like DNA-binding domain superfamily/Winged helix DNA-binding domain"/>
    <property type="match status" value="1"/>
</dbReference>
<dbReference type="EMBL" id="CAKJTJ010000027">
    <property type="protein sequence ID" value="CAG9622774.1"/>
    <property type="molecule type" value="Genomic_DNA"/>
</dbReference>
<dbReference type="RefSeq" id="WP_230503619.1">
    <property type="nucleotide sequence ID" value="NZ_CAKJTJ010000027.1"/>
</dbReference>
<accession>A0ABN8AEW6</accession>
<evidence type="ECO:0000259" key="5">
    <source>
        <dbReference type="PROSITE" id="PS51755"/>
    </source>
</evidence>
<dbReference type="InterPro" id="IPR001867">
    <property type="entry name" value="OmpR/PhoB-type_DNA-bd"/>
</dbReference>
<evidence type="ECO:0000256" key="3">
    <source>
        <dbReference type="ARBA" id="ARBA00023163"/>
    </source>
</evidence>
<dbReference type="InterPro" id="IPR036388">
    <property type="entry name" value="WH-like_DNA-bd_sf"/>
</dbReference>
<dbReference type="SUPFAM" id="SSF46894">
    <property type="entry name" value="C-terminal effector domain of the bipartite response regulators"/>
    <property type="match status" value="1"/>
</dbReference>
<evidence type="ECO:0000313" key="6">
    <source>
        <dbReference type="EMBL" id="CAG9622774.1"/>
    </source>
</evidence>
<reference evidence="6 7" key="1">
    <citation type="submission" date="2021-10" db="EMBL/GenBank/DDBJ databases">
        <authorList>
            <person name="Criscuolo A."/>
        </authorList>
    </citation>
    <scope>NUCLEOTIDE SEQUENCE [LARGE SCALE GENOMIC DNA]</scope>
    <source>
        <strain evidence="7">CIP 111883</strain>
    </source>
</reference>
<keyword evidence="1" id="KW-0805">Transcription regulation</keyword>
<proteinExistence type="predicted"/>
<dbReference type="PROSITE" id="PS51755">
    <property type="entry name" value="OMPR_PHOB"/>
    <property type="match status" value="1"/>
</dbReference>
<dbReference type="SMART" id="SM00862">
    <property type="entry name" value="Trans_reg_C"/>
    <property type="match status" value="1"/>
</dbReference>
<evidence type="ECO:0000256" key="1">
    <source>
        <dbReference type="ARBA" id="ARBA00023015"/>
    </source>
</evidence>
<comment type="caution">
    <text evidence="6">The sequence shown here is derived from an EMBL/GenBank/DDBJ whole genome shotgun (WGS) entry which is preliminary data.</text>
</comment>
<evidence type="ECO:0000313" key="7">
    <source>
        <dbReference type="Proteomes" id="UP000789833"/>
    </source>
</evidence>
<dbReference type="Pfam" id="PF00486">
    <property type="entry name" value="Trans_reg_C"/>
    <property type="match status" value="1"/>
</dbReference>
<dbReference type="InterPro" id="IPR016032">
    <property type="entry name" value="Sig_transdc_resp-reg_C-effctor"/>
</dbReference>
<evidence type="ECO:0000256" key="4">
    <source>
        <dbReference type="PROSITE-ProRule" id="PRU01091"/>
    </source>
</evidence>
<gene>
    <name evidence="6" type="ORF">BACCIP111883_03565</name>
</gene>
<evidence type="ECO:0000256" key="2">
    <source>
        <dbReference type="ARBA" id="ARBA00023125"/>
    </source>
</evidence>
<sequence>MSQYISVLTTNTNLFKLLETFYSKLNLKLIFEIESSLEDKDCLLLLWDYTCFKDLFNISHCNSKPVILLNNSDNIITTCTSLINLHAVFNNYPTVNRDFYRLNNNVVFSIEKHCIIAGNTTYMLTNLEFRLLYYLLKLENKFVSTETLLEKLDLFSPSSLYVCIKKLREKIEINVQTPTLLIYHKNKGYCLKIDNINKNLVYS</sequence>
<name>A0ABN8AEW6_9BACI</name>
<feature type="DNA-binding region" description="OmpR/PhoB-type" evidence="4">
    <location>
        <begin position="97"/>
        <end position="193"/>
    </location>
</feature>
<dbReference type="CDD" id="cd00383">
    <property type="entry name" value="trans_reg_C"/>
    <property type="match status" value="1"/>
</dbReference>
<keyword evidence="2 4" id="KW-0238">DNA-binding</keyword>
<dbReference type="Proteomes" id="UP000789833">
    <property type="component" value="Unassembled WGS sequence"/>
</dbReference>
<keyword evidence="3" id="KW-0804">Transcription</keyword>